<dbReference type="AlphaFoldDB" id="A0A1G5RR15"/>
<keyword evidence="2" id="KW-0238">DNA-binding</keyword>
<dbReference type="SUPFAM" id="SSF46785">
    <property type="entry name" value="Winged helix' DNA-binding domain"/>
    <property type="match status" value="1"/>
</dbReference>
<dbReference type="EMBL" id="FMWK01000001">
    <property type="protein sequence ID" value="SCZ76446.1"/>
    <property type="molecule type" value="Genomic_DNA"/>
</dbReference>
<dbReference type="PROSITE" id="PS52050">
    <property type="entry name" value="WYL"/>
    <property type="match status" value="1"/>
</dbReference>
<evidence type="ECO:0000259" key="1">
    <source>
        <dbReference type="Pfam" id="PF13280"/>
    </source>
</evidence>
<dbReference type="PANTHER" id="PTHR34580">
    <property type="match status" value="1"/>
</dbReference>
<dbReference type="InterPro" id="IPR026881">
    <property type="entry name" value="WYL_dom"/>
</dbReference>
<gene>
    <name evidence="2" type="ORF">SAMN02910350_00258</name>
</gene>
<dbReference type="PANTHER" id="PTHR34580:SF1">
    <property type="entry name" value="PROTEIN PAFC"/>
    <property type="match status" value="1"/>
</dbReference>
<protein>
    <submittedName>
        <fullName evidence="2">Predicted DNA-binding transcriptional regulator YafY, contains an HTH and WYL domains</fullName>
    </submittedName>
</protein>
<dbReference type="InterPro" id="IPR036390">
    <property type="entry name" value="WH_DNA-bd_sf"/>
</dbReference>
<dbReference type="RefSeq" id="WP_090160716.1">
    <property type="nucleotide sequence ID" value="NZ_FMWK01000001.1"/>
</dbReference>
<accession>A0A1G5RR15</accession>
<dbReference type="Pfam" id="PF13280">
    <property type="entry name" value="WYL"/>
    <property type="match status" value="1"/>
</dbReference>
<feature type="domain" description="WYL" evidence="1">
    <location>
        <begin position="140"/>
        <end position="214"/>
    </location>
</feature>
<dbReference type="GO" id="GO:0003677">
    <property type="term" value="F:DNA binding"/>
    <property type="evidence" value="ECO:0007669"/>
    <property type="project" value="UniProtKB-KW"/>
</dbReference>
<name>A0A1G5RR15_PSEXY</name>
<reference evidence="2 3" key="1">
    <citation type="submission" date="2016-10" db="EMBL/GenBank/DDBJ databases">
        <authorList>
            <person name="de Groot N.N."/>
        </authorList>
    </citation>
    <scope>NUCLEOTIDE SEQUENCE [LARGE SCALE GENOMIC DNA]</scope>
    <source>
        <strain evidence="2 3">DSM 10317</strain>
    </source>
</reference>
<proteinExistence type="predicted"/>
<evidence type="ECO:0000313" key="3">
    <source>
        <dbReference type="Proteomes" id="UP000199428"/>
    </source>
</evidence>
<evidence type="ECO:0000313" key="2">
    <source>
        <dbReference type="EMBL" id="SCZ76446.1"/>
    </source>
</evidence>
<organism evidence="2 3">
    <name type="scientific">Pseudobutyrivibrio xylanivorans</name>
    <dbReference type="NCBI Taxonomy" id="185007"/>
    <lineage>
        <taxon>Bacteria</taxon>
        <taxon>Bacillati</taxon>
        <taxon>Bacillota</taxon>
        <taxon>Clostridia</taxon>
        <taxon>Lachnospirales</taxon>
        <taxon>Lachnospiraceae</taxon>
        <taxon>Pseudobutyrivibrio</taxon>
    </lineage>
</organism>
<dbReference type="Proteomes" id="UP000199428">
    <property type="component" value="Unassembled WGS sequence"/>
</dbReference>
<sequence>MPHVGGQKLKIINEYQILMNESDEQHQINAVEMTRRLKSRGIPAERKTVYKDMDTLMDAGVDVVKGDFGYYIGTRVFELAELKLLVDAVGASKFISQKKTKDLVEKITTLAGMDDAAQLQRQVVVPEKATAANEKIFYTIDVIYQCLDNDKKMAFKYQEWTLTKEMKPRHGGKIYKVSPAFLIRNDENYYLVAYDGESGQIRHYRVDKMVSAEMLDEERDGKEERKALNPQEYARQHVSMFAGDERAITIRFAKNLVGVVLDKFGTNIDLRPDGDAHVKARLSVAVSPQLYGWLTGIGASLCYPEDEAAKFKEYLKGILEY</sequence>
<dbReference type="InterPro" id="IPR051534">
    <property type="entry name" value="CBASS_pafABC_assoc_protein"/>
</dbReference>